<dbReference type="PROSITE" id="PS51375">
    <property type="entry name" value="PPR"/>
    <property type="match status" value="1"/>
</dbReference>
<proteinExistence type="predicted"/>
<reference evidence="3" key="1">
    <citation type="journal article" date="2023" name="Plant J.">
        <title>Genome sequences and population genomics provide insights into the demographic history, inbreeding, and mutation load of two 'living fossil' tree species of Dipteronia.</title>
        <authorList>
            <person name="Feng Y."/>
            <person name="Comes H.P."/>
            <person name="Chen J."/>
            <person name="Zhu S."/>
            <person name="Lu R."/>
            <person name="Zhang X."/>
            <person name="Li P."/>
            <person name="Qiu J."/>
            <person name="Olsen K.M."/>
            <person name="Qiu Y."/>
        </authorList>
    </citation>
    <scope>NUCLEOTIDE SEQUENCE</scope>
    <source>
        <strain evidence="3">NBL</strain>
    </source>
</reference>
<dbReference type="Proteomes" id="UP001281410">
    <property type="component" value="Unassembled WGS sequence"/>
</dbReference>
<dbReference type="Pfam" id="PF01535">
    <property type="entry name" value="PPR"/>
    <property type="match status" value="1"/>
</dbReference>
<protein>
    <recommendedName>
        <fullName evidence="5">Pentatricopeptide repeat-containing protein</fullName>
    </recommendedName>
</protein>
<dbReference type="InterPro" id="IPR011990">
    <property type="entry name" value="TPR-like_helical_dom_sf"/>
</dbReference>
<organism evidence="3 4">
    <name type="scientific">Dipteronia sinensis</name>
    <dbReference type="NCBI Taxonomy" id="43782"/>
    <lineage>
        <taxon>Eukaryota</taxon>
        <taxon>Viridiplantae</taxon>
        <taxon>Streptophyta</taxon>
        <taxon>Embryophyta</taxon>
        <taxon>Tracheophyta</taxon>
        <taxon>Spermatophyta</taxon>
        <taxon>Magnoliopsida</taxon>
        <taxon>eudicotyledons</taxon>
        <taxon>Gunneridae</taxon>
        <taxon>Pentapetalae</taxon>
        <taxon>rosids</taxon>
        <taxon>malvids</taxon>
        <taxon>Sapindales</taxon>
        <taxon>Sapindaceae</taxon>
        <taxon>Hippocastanoideae</taxon>
        <taxon>Acereae</taxon>
        <taxon>Dipteronia</taxon>
    </lineage>
</organism>
<evidence type="ECO:0000313" key="3">
    <source>
        <dbReference type="EMBL" id="KAK3197971.1"/>
    </source>
</evidence>
<evidence type="ECO:0000313" key="4">
    <source>
        <dbReference type="Proteomes" id="UP001281410"/>
    </source>
</evidence>
<gene>
    <name evidence="3" type="ORF">Dsin_021386</name>
</gene>
<name>A0AAE0A0W4_9ROSI</name>
<dbReference type="GO" id="GO:0009451">
    <property type="term" value="P:RNA modification"/>
    <property type="evidence" value="ECO:0007669"/>
    <property type="project" value="InterPro"/>
</dbReference>
<evidence type="ECO:0000256" key="1">
    <source>
        <dbReference type="ARBA" id="ARBA00022737"/>
    </source>
</evidence>
<dbReference type="PANTHER" id="PTHR47926">
    <property type="entry name" value="PENTATRICOPEPTIDE REPEAT-CONTAINING PROTEIN"/>
    <property type="match status" value="1"/>
</dbReference>
<keyword evidence="1" id="KW-0677">Repeat</keyword>
<evidence type="ECO:0000256" key="2">
    <source>
        <dbReference type="PROSITE-ProRule" id="PRU00708"/>
    </source>
</evidence>
<dbReference type="AlphaFoldDB" id="A0AAE0A0W4"/>
<keyword evidence="4" id="KW-1185">Reference proteome</keyword>
<dbReference type="EMBL" id="JANJYJ010000007">
    <property type="protein sequence ID" value="KAK3197971.1"/>
    <property type="molecule type" value="Genomic_DNA"/>
</dbReference>
<feature type="repeat" description="PPR" evidence="2">
    <location>
        <begin position="67"/>
        <end position="97"/>
    </location>
</feature>
<dbReference type="InterPro" id="IPR046960">
    <property type="entry name" value="PPR_At4g14850-like_plant"/>
</dbReference>
<comment type="caution">
    <text evidence="3">The sequence shown here is derived from an EMBL/GenBank/DDBJ whole genome shotgun (WGS) entry which is preliminary data.</text>
</comment>
<dbReference type="InterPro" id="IPR002885">
    <property type="entry name" value="PPR_rpt"/>
</dbReference>
<dbReference type="PANTHER" id="PTHR47926:SF347">
    <property type="entry name" value="PENTATRICOPEPTIDE REPEAT-CONTAINING PROTEIN"/>
    <property type="match status" value="1"/>
</dbReference>
<dbReference type="NCBIfam" id="TIGR00756">
    <property type="entry name" value="PPR"/>
    <property type="match status" value="1"/>
</dbReference>
<evidence type="ECO:0008006" key="5">
    <source>
        <dbReference type="Google" id="ProtNLM"/>
    </source>
</evidence>
<accession>A0AAE0A0W4</accession>
<dbReference type="Gene3D" id="1.25.40.10">
    <property type="entry name" value="Tetratricopeptide repeat domain"/>
    <property type="match status" value="1"/>
</dbReference>
<dbReference type="GO" id="GO:0003723">
    <property type="term" value="F:RNA binding"/>
    <property type="evidence" value="ECO:0007669"/>
    <property type="project" value="InterPro"/>
</dbReference>
<sequence length="107" mass="12244">MVPLSTSLSNHFILLYSKCGCPSATHHVFNQTQYPNVFSFHVLSSTYAKELRLNIAHQLFYQIPQPDSVSYNTLISAYTVFGETEQTLLLFNDMRDHSNHFMLLLGT</sequence>